<dbReference type="AlphaFoldDB" id="A0A0M9FPT3"/>
<gene>
    <name evidence="1" type="ORF">ABB37_09819</name>
</gene>
<reference evidence="1 2" key="1">
    <citation type="submission" date="2015-07" db="EMBL/GenBank/DDBJ databases">
        <title>High-quality genome of monoxenous trypanosomatid Leptomonas pyrrhocoris.</title>
        <authorList>
            <person name="Flegontov P."/>
            <person name="Butenko A."/>
            <person name="Firsov S."/>
            <person name="Vlcek C."/>
            <person name="Logacheva M.D."/>
            <person name="Field M."/>
            <person name="Filatov D."/>
            <person name="Flegontova O."/>
            <person name="Gerasimov E."/>
            <person name="Jackson A.P."/>
            <person name="Kelly S."/>
            <person name="Opperdoes F."/>
            <person name="O'Reilly A."/>
            <person name="Votypka J."/>
            <person name="Yurchenko V."/>
            <person name="Lukes J."/>
        </authorList>
    </citation>
    <scope>NUCLEOTIDE SEQUENCE [LARGE SCALE GENOMIC DNA]</scope>
    <source>
        <strain evidence="1">H10</strain>
    </source>
</reference>
<dbReference type="GeneID" id="26910102"/>
<dbReference type="OrthoDB" id="268604at2759"/>
<dbReference type="OMA" id="CSEMEHW"/>
<dbReference type="Proteomes" id="UP000037923">
    <property type="component" value="Unassembled WGS sequence"/>
</dbReference>
<protein>
    <submittedName>
        <fullName evidence="1">Uncharacterized protein</fullName>
    </submittedName>
</protein>
<dbReference type="VEuPathDB" id="TriTrypDB:LpyrH10_35_0340"/>
<evidence type="ECO:0000313" key="1">
    <source>
        <dbReference type="EMBL" id="KPA73503.1"/>
    </source>
</evidence>
<comment type="caution">
    <text evidence="1">The sequence shown here is derived from an EMBL/GenBank/DDBJ whole genome shotgun (WGS) entry which is preliminary data.</text>
</comment>
<sequence>MQLEVTGRWFQAKDDTYVSLPLVNRSVDLGEARQLLCTEMIHWDDYRRDRSINDGKPPMQQLFASERDEVPLHIFTSGADTFASQVIGVDPTQSGSPVQMFCSEMQHWDDYCAQRGITTGTSTMRALYRSFERKEFAVLDTNEQKLKFYGGDSVALISYGGDKQTYCSEMEHWDDFVKAKTGQLPQPSMASLFRQQ</sequence>
<evidence type="ECO:0000313" key="2">
    <source>
        <dbReference type="Proteomes" id="UP000037923"/>
    </source>
</evidence>
<accession>A0A0M9FPT3</accession>
<keyword evidence="2" id="KW-1185">Reference proteome</keyword>
<name>A0A0M9FPT3_LEPPY</name>
<dbReference type="EMBL" id="LGTL01000035">
    <property type="protein sequence ID" value="KPA73503.1"/>
    <property type="molecule type" value="Genomic_DNA"/>
</dbReference>
<dbReference type="RefSeq" id="XP_015651942.1">
    <property type="nucleotide sequence ID" value="XM_015809460.1"/>
</dbReference>
<proteinExistence type="predicted"/>
<organism evidence="1 2">
    <name type="scientific">Leptomonas pyrrhocoris</name>
    <name type="common">Firebug parasite</name>
    <dbReference type="NCBI Taxonomy" id="157538"/>
    <lineage>
        <taxon>Eukaryota</taxon>
        <taxon>Discoba</taxon>
        <taxon>Euglenozoa</taxon>
        <taxon>Kinetoplastea</taxon>
        <taxon>Metakinetoplastina</taxon>
        <taxon>Trypanosomatida</taxon>
        <taxon>Trypanosomatidae</taxon>
        <taxon>Leishmaniinae</taxon>
        <taxon>Leptomonas</taxon>
    </lineage>
</organism>